<comment type="caution">
    <text evidence="3">The sequence shown here is derived from an EMBL/GenBank/DDBJ whole genome shotgun (WGS) entry which is preliminary data.</text>
</comment>
<proteinExistence type="predicted"/>
<dbReference type="EMBL" id="RXFT01000002">
    <property type="protein sequence ID" value="RUR66573.1"/>
    <property type="molecule type" value="Genomic_DNA"/>
</dbReference>
<feature type="region of interest" description="Disordered" evidence="1">
    <location>
        <begin position="1"/>
        <end position="45"/>
    </location>
</feature>
<dbReference type="AlphaFoldDB" id="A0A3S0ZCP8"/>
<feature type="transmembrane region" description="Helical" evidence="2">
    <location>
        <begin position="83"/>
        <end position="101"/>
    </location>
</feature>
<protein>
    <submittedName>
        <fullName evidence="3">Uncharacterized protein</fullName>
    </submittedName>
</protein>
<evidence type="ECO:0000313" key="3">
    <source>
        <dbReference type="EMBL" id="RUR66573.1"/>
    </source>
</evidence>
<dbReference type="OrthoDB" id="8859443at2"/>
<keyword evidence="2" id="KW-0472">Membrane</keyword>
<organism evidence="3 4">
    <name type="scientific">Variovorax guangxiensis</name>
    <dbReference type="NCBI Taxonomy" id="1775474"/>
    <lineage>
        <taxon>Bacteria</taxon>
        <taxon>Pseudomonadati</taxon>
        <taxon>Pseudomonadota</taxon>
        <taxon>Betaproteobacteria</taxon>
        <taxon>Burkholderiales</taxon>
        <taxon>Comamonadaceae</taxon>
        <taxon>Variovorax</taxon>
    </lineage>
</organism>
<evidence type="ECO:0000256" key="1">
    <source>
        <dbReference type="SAM" id="MobiDB-lite"/>
    </source>
</evidence>
<sequence>MSDKPNDPIDLAAHRERRARLQQQRQRDGRHDAGTPPPEPGPDDVPCARCGELIYGKVRQCPHCGVHFLGGAAVFAPKPKMSLRSKCIVVLVTLVLLYMGLSDDIARWWW</sequence>
<evidence type="ECO:0000256" key="2">
    <source>
        <dbReference type="SAM" id="Phobius"/>
    </source>
</evidence>
<evidence type="ECO:0000313" key="4">
    <source>
        <dbReference type="Proteomes" id="UP000281118"/>
    </source>
</evidence>
<accession>A0A3S0ZCP8</accession>
<keyword evidence="2" id="KW-1133">Transmembrane helix</keyword>
<keyword evidence="2" id="KW-0812">Transmembrane</keyword>
<gene>
    <name evidence="3" type="ORF">EJP67_05790</name>
</gene>
<dbReference type="RefSeq" id="WP_126020529.1">
    <property type="nucleotide sequence ID" value="NZ_RXFT01000002.1"/>
</dbReference>
<reference evidence="3 4" key="1">
    <citation type="submission" date="2018-12" db="EMBL/GenBank/DDBJ databases">
        <title>The genome sequences of Variovorax guangxiensis DSM 27352.</title>
        <authorList>
            <person name="Gao J."/>
            <person name="Sun J."/>
        </authorList>
    </citation>
    <scope>NUCLEOTIDE SEQUENCE [LARGE SCALE GENOMIC DNA]</scope>
    <source>
        <strain evidence="3 4">DSM 27352</strain>
    </source>
</reference>
<dbReference type="Proteomes" id="UP000281118">
    <property type="component" value="Unassembled WGS sequence"/>
</dbReference>
<name>A0A3S0ZCP8_9BURK</name>